<dbReference type="Pfam" id="PF04827">
    <property type="entry name" value="Plant_tran"/>
    <property type="match status" value="1"/>
</dbReference>
<gene>
    <name evidence="1" type="ORF">LTRI10_LOCUS45204</name>
</gene>
<accession>A0AAV2G6E9</accession>
<dbReference type="AlphaFoldDB" id="A0AAV2G6E9"/>
<reference evidence="1 2" key="1">
    <citation type="submission" date="2024-04" db="EMBL/GenBank/DDBJ databases">
        <authorList>
            <person name="Fracassetti M."/>
        </authorList>
    </citation>
    <scope>NUCLEOTIDE SEQUENCE [LARGE SCALE GENOMIC DNA]</scope>
</reference>
<evidence type="ECO:0000313" key="1">
    <source>
        <dbReference type="EMBL" id="CAL1405418.1"/>
    </source>
</evidence>
<dbReference type="PANTHER" id="PTHR47150:SF5">
    <property type="entry name" value="OS07G0546750 PROTEIN"/>
    <property type="match status" value="1"/>
</dbReference>
<sequence>MKDVVQHNSYFNWSYDVVGHSSFSPHQKLTSSLRMLAYGCSADFIDEYCRMAQTTTLECLRKFGSSIINIYSHEYLRAPNEEDLRRLLQHSNRRGFPGMIGSIDCMHWEWKNCPTGWAGQYSGYKGKPTIVLKAVASYDTWIWHAFFGNPGSHNDISTLGVSPLFDRAVNGQLPKVKYTVNGHTYDQCYYLADGIYPEWSTFVKTITAPNNQKKLFSKCQEAYCKDVEREPSAYFKKDGPLSKDRVVCGMCRQWEKLC</sequence>
<evidence type="ECO:0008006" key="3">
    <source>
        <dbReference type="Google" id="ProtNLM"/>
    </source>
</evidence>
<dbReference type="InterPro" id="IPR006912">
    <property type="entry name" value="Harbinger_derived_prot"/>
</dbReference>
<keyword evidence="2" id="KW-1185">Reference proteome</keyword>
<dbReference type="PANTHER" id="PTHR47150">
    <property type="entry name" value="OS12G0169200 PROTEIN"/>
    <property type="match status" value="1"/>
</dbReference>
<organism evidence="1 2">
    <name type="scientific">Linum trigynum</name>
    <dbReference type="NCBI Taxonomy" id="586398"/>
    <lineage>
        <taxon>Eukaryota</taxon>
        <taxon>Viridiplantae</taxon>
        <taxon>Streptophyta</taxon>
        <taxon>Embryophyta</taxon>
        <taxon>Tracheophyta</taxon>
        <taxon>Spermatophyta</taxon>
        <taxon>Magnoliopsida</taxon>
        <taxon>eudicotyledons</taxon>
        <taxon>Gunneridae</taxon>
        <taxon>Pentapetalae</taxon>
        <taxon>rosids</taxon>
        <taxon>fabids</taxon>
        <taxon>Malpighiales</taxon>
        <taxon>Linaceae</taxon>
        <taxon>Linum</taxon>
    </lineage>
</organism>
<dbReference type="Proteomes" id="UP001497516">
    <property type="component" value="Chromosome 8"/>
</dbReference>
<name>A0AAV2G6E9_9ROSI</name>
<proteinExistence type="predicted"/>
<evidence type="ECO:0000313" key="2">
    <source>
        <dbReference type="Proteomes" id="UP001497516"/>
    </source>
</evidence>
<dbReference type="EMBL" id="OZ034821">
    <property type="protein sequence ID" value="CAL1405418.1"/>
    <property type="molecule type" value="Genomic_DNA"/>
</dbReference>
<protein>
    <recommendedName>
        <fullName evidence="3">Harbinger transposase-derived protein</fullName>
    </recommendedName>
</protein>